<comment type="caution">
    <text evidence="2">The sequence shown here is derived from an EMBL/GenBank/DDBJ whole genome shotgun (WGS) entry which is preliminary data.</text>
</comment>
<keyword evidence="3" id="KW-1185">Reference proteome</keyword>
<evidence type="ECO:0000256" key="1">
    <source>
        <dbReference type="SAM" id="MobiDB-lite"/>
    </source>
</evidence>
<gene>
    <name evidence="2" type="ORF">PFISCL1PPCAC_8225</name>
</gene>
<organism evidence="2 3">
    <name type="scientific">Pristionchus fissidentatus</name>
    <dbReference type="NCBI Taxonomy" id="1538716"/>
    <lineage>
        <taxon>Eukaryota</taxon>
        <taxon>Metazoa</taxon>
        <taxon>Ecdysozoa</taxon>
        <taxon>Nematoda</taxon>
        <taxon>Chromadorea</taxon>
        <taxon>Rhabditida</taxon>
        <taxon>Rhabditina</taxon>
        <taxon>Diplogasteromorpha</taxon>
        <taxon>Diplogasteroidea</taxon>
        <taxon>Neodiplogasteridae</taxon>
        <taxon>Pristionchus</taxon>
    </lineage>
</organism>
<dbReference type="AlphaFoldDB" id="A0AAV5VFE0"/>
<evidence type="ECO:0000313" key="2">
    <source>
        <dbReference type="EMBL" id="GMT16928.1"/>
    </source>
</evidence>
<reference evidence="2" key="1">
    <citation type="submission" date="2023-10" db="EMBL/GenBank/DDBJ databases">
        <title>Genome assembly of Pristionchus species.</title>
        <authorList>
            <person name="Yoshida K."/>
            <person name="Sommer R.J."/>
        </authorList>
    </citation>
    <scope>NUCLEOTIDE SEQUENCE</scope>
    <source>
        <strain evidence="2">RS5133</strain>
    </source>
</reference>
<sequence>SRGPIRQLMWPSKQSIQACVSSGNWLPPPQKRFSSSWTVRCRALNDALDEASHGAPQGRQEGDHRESDN</sequence>
<feature type="region of interest" description="Disordered" evidence="1">
    <location>
        <begin position="48"/>
        <end position="69"/>
    </location>
</feature>
<dbReference type="EMBL" id="BTSY01000002">
    <property type="protein sequence ID" value="GMT16928.1"/>
    <property type="molecule type" value="Genomic_DNA"/>
</dbReference>
<protein>
    <submittedName>
        <fullName evidence="2">Uncharacterized protein</fullName>
    </submittedName>
</protein>
<proteinExistence type="predicted"/>
<accession>A0AAV5VFE0</accession>
<name>A0AAV5VFE0_9BILA</name>
<evidence type="ECO:0000313" key="3">
    <source>
        <dbReference type="Proteomes" id="UP001432322"/>
    </source>
</evidence>
<dbReference type="Proteomes" id="UP001432322">
    <property type="component" value="Unassembled WGS sequence"/>
</dbReference>
<feature type="compositionally biased region" description="Basic and acidic residues" evidence="1">
    <location>
        <begin position="60"/>
        <end position="69"/>
    </location>
</feature>
<feature type="non-terminal residue" evidence="2">
    <location>
        <position position="1"/>
    </location>
</feature>